<accession>A0A1H9J370</accession>
<sequence length="94" mass="10785">MPNGTEHVPVRFSSLSQCCLVSGRSKTKNKTENKEIKSNSQSELLQFMFQDHSNLANKYNRKNLQTPDHYNHKRLFSIEVCNTPLGQDKESLST</sequence>
<name>A0A1H9J370_9BACT</name>
<evidence type="ECO:0000313" key="1">
    <source>
        <dbReference type="EMBL" id="SEQ81304.1"/>
    </source>
</evidence>
<evidence type="ECO:0000313" key="2">
    <source>
        <dbReference type="Proteomes" id="UP000199021"/>
    </source>
</evidence>
<dbReference type="EMBL" id="FOFB01000016">
    <property type="protein sequence ID" value="SEQ81304.1"/>
    <property type="molecule type" value="Genomic_DNA"/>
</dbReference>
<dbReference type="AlphaFoldDB" id="A0A1H9J370"/>
<keyword evidence="2" id="KW-1185">Reference proteome</keyword>
<reference evidence="2" key="1">
    <citation type="submission" date="2016-10" db="EMBL/GenBank/DDBJ databases">
        <authorList>
            <person name="Varghese N."/>
            <person name="Submissions S."/>
        </authorList>
    </citation>
    <scope>NUCLEOTIDE SEQUENCE [LARGE SCALE GENOMIC DNA]</scope>
    <source>
        <strain evidence="2">DSM 24740</strain>
    </source>
</reference>
<gene>
    <name evidence="1" type="ORF">SAMN05444359_11671</name>
</gene>
<dbReference type="STRING" id="478744.SAMN05444359_11671"/>
<dbReference type="Proteomes" id="UP000199021">
    <property type="component" value="Unassembled WGS sequence"/>
</dbReference>
<dbReference type="InParanoid" id="A0A1H9J370"/>
<proteinExistence type="predicted"/>
<protein>
    <submittedName>
        <fullName evidence="1">Uncharacterized protein</fullName>
    </submittedName>
</protein>
<organism evidence="1 2">
    <name type="scientific">Neolewinella agarilytica</name>
    <dbReference type="NCBI Taxonomy" id="478744"/>
    <lineage>
        <taxon>Bacteria</taxon>
        <taxon>Pseudomonadati</taxon>
        <taxon>Bacteroidota</taxon>
        <taxon>Saprospiria</taxon>
        <taxon>Saprospirales</taxon>
        <taxon>Lewinellaceae</taxon>
        <taxon>Neolewinella</taxon>
    </lineage>
</organism>